<dbReference type="RefSeq" id="XP_022728705.1">
    <property type="nucleotide sequence ID" value="XM_022872970.1"/>
</dbReference>
<evidence type="ECO:0000256" key="9">
    <source>
        <dbReference type="ARBA" id="ARBA00038341"/>
    </source>
</evidence>
<dbReference type="GO" id="GO:0015297">
    <property type="term" value="F:antiporter activity"/>
    <property type="evidence" value="ECO:0007669"/>
    <property type="project" value="InterPro"/>
</dbReference>
<dbReference type="Pfam" id="PF00999">
    <property type="entry name" value="Na_H_Exchanger"/>
    <property type="match status" value="1"/>
</dbReference>
<evidence type="ECO:0000259" key="13">
    <source>
        <dbReference type="Pfam" id="PF23259"/>
    </source>
</evidence>
<dbReference type="Pfam" id="PF23256">
    <property type="entry name" value="CHX17_2nd"/>
    <property type="match status" value="1"/>
</dbReference>
<keyword evidence="6 10" id="KW-1133">Transmembrane helix</keyword>
<evidence type="ECO:0000259" key="12">
    <source>
        <dbReference type="Pfam" id="PF23256"/>
    </source>
</evidence>
<keyword evidence="4 10" id="KW-0812">Transmembrane</keyword>
<feature type="transmembrane region" description="Helical" evidence="10">
    <location>
        <begin position="198"/>
        <end position="220"/>
    </location>
</feature>
<evidence type="ECO:0000259" key="11">
    <source>
        <dbReference type="Pfam" id="PF00999"/>
    </source>
</evidence>
<accession>A0A6P5XKK6</accession>
<keyword evidence="8 10" id="KW-0472">Membrane</keyword>
<dbReference type="InterPro" id="IPR057290">
    <property type="entry name" value="CHX17_C"/>
</dbReference>
<feature type="domain" description="Cation/H(+) antiporter central" evidence="12">
    <location>
        <begin position="525"/>
        <end position="649"/>
    </location>
</feature>
<feature type="transmembrane region" description="Helical" evidence="10">
    <location>
        <begin position="265"/>
        <end position="283"/>
    </location>
</feature>
<evidence type="ECO:0000256" key="3">
    <source>
        <dbReference type="ARBA" id="ARBA00022538"/>
    </source>
</evidence>
<evidence type="ECO:0000256" key="10">
    <source>
        <dbReference type="SAM" id="Phobius"/>
    </source>
</evidence>
<protein>
    <submittedName>
        <fullName evidence="15">Cation/H(+) antiporter 24-like</fullName>
    </submittedName>
</protein>
<feature type="transmembrane region" description="Helical" evidence="10">
    <location>
        <begin position="137"/>
        <end position="155"/>
    </location>
</feature>
<dbReference type="Pfam" id="PF23259">
    <property type="entry name" value="CHX17_C"/>
    <property type="match status" value="1"/>
</dbReference>
<organism evidence="14 15">
    <name type="scientific">Durio zibethinus</name>
    <name type="common">Durian</name>
    <dbReference type="NCBI Taxonomy" id="66656"/>
    <lineage>
        <taxon>Eukaryota</taxon>
        <taxon>Viridiplantae</taxon>
        <taxon>Streptophyta</taxon>
        <taxon>Embryophyta</taxon>
        <taxon>Tracheophyta</taxon>
        <taxon>Spermatophyta</taxon>
        <taxon>Magnoliopsida</taxon>
        <taxon>eudicotyledons</taxon>
        <taxon>Gunneridae</taxon>
        <taxon>Pentapetalae</taxon>
        <taxon>rosids</taxon>
        <taxon>malvids</taxon>
        <taxon>Malvales</taxon>
        <taxon>Malvaceae</taxon>
        <taxon>Helicteroideae</taxon>
        <taxon>Durio</taxon>
    </lineage>
</organism>
<dbReference type="InterPro" id="IPR006153">
    <property type="entry name" value="Cation/H_exchanger_TM"/>
</dbReference>
<feature type="transmembrane region" description="Helical" evidence="10">
    <location>
        <begin position="417"/>
        <end position="438"/>
    </location>
</feature>
<evidence type="ECO:0000256" key="5">
    <source>
        <dbReference type="ARBA" id="ARBA00022958"/>
    </source>
</evidence>
<dbReference type="InterPro" id="IPR050794">
    <property type="entry name" value="CPA2_transporter"/>
</dbReference>
<feature type="transmembrane region" description="Helical" evidence="10">
    <location>
        <begin position="450"/>
        <end position="470"/>
    </location>
</feature>
<reference evidence="15" key="1">
    <citation type="submission" date="2025-08" db="UniProtKB">
        <authorList>
            <consortium name="RefSeq"/>
        </authorList>
    </citation>
    <scope>IDENTIFICATION</scope>
    <source>
        <tissue evidence="15">Fruit stalk</tissue>
    </source>
</reference>
<evidence type="ECO:0000256" key="1">
    <source>
        <dbReference type="ARBA" id="ARBA00004141"/>
    </source>
</evidence>
<dbReference type="Proteomes" id="UP000515121">
    <property type="component" value="Unplaced"/>
</dbReference>
<evidence type="ECO:0000256" key="6">
    <source>
        <dbReference type="ARBA" id="ARBA00022989"/>
    </source>
</evidence>
<feature type="transmembrane region" description="Helical" evidence="10">
    <location>
        <begin position="383"/>
        <end position="405"/>
    </location>
</feature>
<feature type="transmembrane region" description="Helical" evidence="10">
    <location>
        <begin position="232"/>
        <end position="253"/>
    </location>
</feature>
<feature type="domain" description="Cation/H+ exchanger transmembrane" evidence="11">
    <location>
        <begin position="84"/>
        <end position="465"/>
    </location>
</feature>
<name>A0A6P5XKK6_DURZI</name>
<dbReference type="GeneID" id="111284246"/>
<gene>
    <name evidence="15" type="primary">LOC111284246</name>
</gene>
<feature type="domain" description="Cation/H(+) antiporter C-terminal" evidence="13">
    <location>
        <begin position="667"/>
        <end position="812"/>
    </location>
</feature>
<evidence type="ECO:0000256" key="4">
    <source>
        <dbReference type="ARBA" id="ARBA00022692"/>
    </source>
</evidence>
<feature type="transmembrane region" description="Helical" evidence="10">
    <location>
        <begin position="67"/>
        <end position="88"/>
    </location>
</feature>
<dbReference type="InterPro" id="IPR038770">
    <property type="entry name" value="Na+/solute_symporter_sf"/>
</dbReference>
<evidence type="ECO:0000256" key="2">
    <source>
        <dbReference type="ARBA" id="ARBA00022448"/>
    </source>
</evidence>
<dbReference type="GO" id="GO:0016020">
    <property type="term" value="C:membrane"/>
    <property type="evidence" value="ECO:0007669"/>
    <property type="project" value="UniProtKB-SubCell"/>
</dbReference>
<dbReference type="OrthoDB" id="1861329at2759"/>
<dbReference type="Gene3D" id="3.40.50.12370">
    <property type="match status" value="1"/>
</dbReference>
<keyword evidence="7" id="KW-0406">Ion transport</keyword>
<dbReference type="Gene3D" id="1.20.1530.20">
    <property type="match status" value="1"/>
</dbReference>
<feature type="transmembrane region" description="Helical" evidence="10">
    <location>
        <begin position="303"/>
        <end position="333"/>
    </location>
</feature>
<feature type="transmembrane region" description="Helical" evidence="10">
    <location>
        <begin position="167"/>
        <end position="186"/>
    </location>
</feature>
<dbReference type="KEGG" id="dzi:111284246"/>
<dbReference type="GO" id="GO:1902600">
    <property type="term" value="P:proton transmembrane transport"/>
    <property type="evidence" value="ECO:0007669"/>
    <property type="project" value="InterPro"/>
</dbReference>
<dbReference type="AlphaFoldDB" id="A0A6P5XKK6"/>
<dbReference type="GO" id="GO:0012505">
    <property type="term" value="C:endomembrane system"/>
    <property type="evidence" value="ECO:0007669"/>
    <property type="project" value="TreeGrafter"/>
</dbReference>
<comment type="similarity">
    <text evidence="9">Belongs to the monovalent cation:proton antiporter 2 (CPA2) transporter (TC 2.A.37) family. CHX (TC 2.A.37.4) subfamily.</text>
</comment>
<keyword evidence="3" id="KW-0633">Potassium transport</keyword>
<keyword evidence="2" id="KW-0813">Transport</keyword>
<evidence type="ECO:0000313" key="14">
    <source>
        <dbReference type="Proteomes" id="UP000515121"/>
    </source>
</evidence>
<dbReference type="InterPro" id="IPR057291">
    <property type="entry name" value="CHX17_2nd"/>
</dbReference>
<evidence type="ECO:0000313" key="15">
    <source>
        <dbReference type="RefSeq" id="XP_022728705.1"/>
    </source>
</evidence>
<proteinExistence type="inferred from homology"/>
<evidence type="ECO:0000256" key="8">
    <source>
        <dbReference type="ARBA" id="ARBA00023136"/>
    </source>
</evidence>
<sequence>MVRAFPARHPFTPHGWQGHSQGYQQPTMGIRGAKFQTSNRGTAAFPLVCVRTKEPHSFGIFYGHNPLMFSFNVILVGLILINLITRTFRFLLKPLRQPRLVSELIAGIIIGPSLLGQSKSFTNIVFPLNAKFVLRNVGVMGFMLFVFVSGVKMDLGMLKRSGKKHLFIALISVFGPLIIVIIVAWCNRKSMDKELGRLSSIGTIASSLSITGFPIHYAVLQELNLLSSEVGSMALSIALISDSIGMNFLVAFQAMKQGEVSNEDALWYIISLVVLLAFLVTAFRRAMLWIIEKTPVGEPVDQLYVVAILLGVFVTGFLTDMFGIAIANGPFWLGLVIPNGPPLGATLVERSETIMMEIIMPCSFAFVGLNTDFSEMTEAGWSSLGPLFALFISGYLSKFLSTLIGAKMVDVPWRDSLALSLVLSLRGQVELILYVHWVDKNIIRIPSFSMLIFLTTVLTGILTPLISILYDPTKPYMVNKRRTIQHTAPGEELKILLCIQDKINVPSLVNLLEVSYPTVDNPFSVYAFHLVELIGRANPLFIDHQNQEVEDLFSRFPDSETIHNALKLYHQRRDECVELHFFTALTAKRTMYQDVCKLALISKATIIILPLEKECDGEIVTKHWGSGHRSLTTEVLAHAPCSVGILIDKADRWHLPLSRSFGGATHSFIVLFLGGPDSREALAYADRMVGNPSVSLTVIRFLSSNSEGDDEMQKKLDDGLVTWFWVKNETNERVIYKEVVVRNGEDTASAILAMAEEHYYHLWIVGRKQGINPSLLEGLSTWTENKEELGIIGDYISSSDCVNADSVLVVQKQVLRGQENNNTSRSPSFMRCLFCS</sequence>
<keyword evidence="14" id="KW-1185">Reference proteome</keyword>
<dbReference type="GO" id="GO:0006885">
    <property type="term" value="P:regulation of pH"/>
    <property type="evidence" value="ECO:0007669"/>
    <property type="project" value="TreeGrafter"/>
</dbReference>
<evidence type="ECO:0000256" key="7">
    <source>
        <dbReference type="ARBA" id="ARBA00023065"/>
    </source>
</evidence>
<keyword evidence="5" id="KW-0630">Potassium</keyword>
<dbReference type="GO" id="GO:0006813">
    <property type="term" value="P:potassium ion transport"/>
    <property type="evidence" value="ECO:0007669"/>
    <property type="project" value="UniProtKB-KW"/>
</dbReference>
<dbReference type="PANTHER" id="PTHR32468">
    <property type="entry name" value="CATION/H + ANTIPORTER"/>
    <property type="match status" value="1"/>
</dbReference>
<comment type="subcellular location">
    <subcellularLocation>
        <location evidence="1">Membrane</location>
        <topology evidence="1">Multi-pass membrane protein</topology>
    </subcellularLocation>
</comment>
<dbReference type="PANTHER" id="PTHR32468:SF109">
    <property type="entry name" value="CATION_H(+) ANTIPORTER 24-RELATED"/>
    <property type="match status" value="1"/>
</dbReference>